<proteinExistence type="predicted"/>
<organism evidence="2 3">
    <name type="scientific">Iris pallida</name>
    <name type="common">Sweet iris</name>
    <dbReference type="NCBI Taxonomy" id="29817"/>
    <lineage>
        <taxon>Eukaryota</taxon>
        <taxon>Viridiplantae</taxon>
        <taxon>Streptophyta</taxon>
        <taxon>Embryophyta</taxon>
        <taxon>Tracheophyta</taxon>
        <taxon>Spermatophyta</taxon>
        <taxon>Magnoliopsida</taxon>
        <taxon>Liliopsida</taxon>
        <taxon>Asparagales</taxon>
        <taxon>Iridaceae</taxon>
        <taxon>Iridoideae</taxon>
        <taxon>Irideae</taxon>
        <taxon>Iris</taxon>
    </lineage>
</organism>
<reference evidence="2" key="2">
    <citation type="submission" date="2023-04" db="EMBL/GenBank/DDBJ databases">
        <authorList>
            <person name="Bruccoleri R.E."/>
            <person name="Oakeley E.J."/>
            <person name="Faust A.-M."/>
            <person name="Dessus-Babus S."/>
            <person name="Altorfer M."/>
            <person name="Burckhardt D."/>
            <person name="Oertli M."/>
            <person name="Naumann U."/>
            <person name="Petersen F."/>
            <person name="Wong J."/>
        </authorList>
    </citation>
    <scope>NUCLEOTIDE SEQUENCE</scope>
    <source>
        <strain evidence="2">GSM-AAB239-AS_SAM_17_03QT</strain>
        <tissue evidence="2">Leaf</tissue>
    </source>
</reference>
<comment type="caution">
    <text evidence="2">The sequence shown here is derived from an EMBL/GenBank/DDBJ whole genome shotgun (WGS) entry which is preliminary data.</text>
</comment>
<keyword evidence="3" id="KW-1185">Reference proteome</keyword>
<evidence type="ECO:0000313" key="3">
    <source>
        <dbReference type="Proteomes" id="UP001140949"/>
    </source>
</evidence>
<protein>
    <submittedName>
        <fullName evidence="2">Uncharacterized protein</fullName>
    </submittedName>
</protein>
<name>A0AAX6HWG6_IRIPA</name>
<gene>
    <name evidence="2" type="ORF">M6B38_287625</name>
</gene>
<dbReference type="Proteomes" id="UP001140949">
    <property type="component" value="Unassembled WGS sequence"/>
</dbReference>
<dbReference type="AlphaFoldDB" id="A0AAX6HWG6"/>
<feature type="region of interest" description="Disordered" evidence="1">
    <location>
        <begin position="1"/>
        <end position="23"/>
    </location>
</feature>
<sequence>MIQQESHKGRLIETSGKIPTSTRNPADKVHYIVHFRDWRLTHSVTLALDVPKMGTIGSGELDNRQTSVVLAFQPSFSFQGLSERESSTSWS</sequence>
<accession>A0AAX6HWG6</accession>
<evidence type="ECO:0000256" key="1">
    <source>
        <dbReference type="SAM" id="MobiDB-lite"/>
    </source>
</evidence>
<dbReference type="EMBL" id="JANAVB010006200">
    <property type="protein sequence ID" value="KAJ6845396.1"/>
    <property type="molecule type" value="Genomic_DNA"/>
</dbReference>
<reference evidence="2" key="1">
    <citation type="journal article" date="2023" name="GigaByte">
        <title>Genome assembly of the bearded iris, Iris pallida Lam.</title>
        <authorList>
            <person name="Bruccoleri R.E."/>
            <person name="Oakeley E.J."/>
            <person name="Faust A.M.E."/>
            <person name="Altorfer M."/>
            <person name="Dessus-Babus S."/>
            <person name="Burckhardt D."/>
            <person name="Oertli M."/>
            <person name="Naumann U."/>
            <person name="Petersen F."/>
            <person name="Wong J."/>
        </authorList>
    </citation>
    <scope>NUCLEOTIDE SEQUENCE</scope>
    <source>
        <strain evidence="2">GSM-AAB239-AS_SAM_17_03QT</strain>
    </source>
</reference>
<evidence type="ECO:0000313" key="2">
    <source>
        <dbReference type="EMBL" id="KAJ6845396.1"/>
    </source>
</evidence>
<feature type="compositionally biased region" description="Basic and acidic residues" evidence="1">
    <location>
        <begin position="1"/>
        <end position="11"/>
    </location>
</feature>